<evidence type="ECO:0000313" key="2">
    <source>
        <dbReference type="EMBL" id="TCS59785.1"/>
    </source>
</evidence>
<sequence>MIHKTVRLEENDVEYIEKVMAERKIGNFADALRFIIADHKKSENELRAIFRSIEKNQDVLLDVANTFLIHYNLEVCQPVQLRESPVIKKSKEYRKVRMDHLKQKKDWKNRREN</sequence>
<evidence type="ECO:0000313" key="3">
    <source>
        <dbReference type="Proteomes" id="UP000294613"/>
    </source>
</evidence>
<dbReference type="Proteomes" id="UP000294613">
    <property type="component" value="Unassembled WGS sequence"/>
</dbReference>
<accession>A0A4R3J3M5</accession>
<dbReference type="Proteomes" id="UP000702954">
    <property type="component" value="Unassembled WGS sequence"/>
</dbReference>
<gene>
    <name evidence="2" type="ORF">EDD74_1514</name>
    <name evidence="1" type="ORF">FAEUMB_26450</name>
</gene>
<evidence type="ECO:0000313" key="4">
    <source>
        <dbReference type="Proteomes" id="UP000702954"/>
    </source>
</evidence>
<reference evidence="2 3" key="2">
    <citation type="submission" date="2019-03" db="EMBL/GenBank/DDBJ databases">
        <title>Genomic Encyclopedia of Type Strains, Phase IV (KMG-IV): sequencing the most valuable type-strain genomes for metagenomic binning, comparative biology and taxonomic classification.</title>
        <authorList>
            <person name="Goeker M."/>
        </authorList>
    </citation>
    <scope>NUCLEOTIDE SEQUENCE [LARGE SCALE GENOMIC DNA]</scope>
    <source>
        <strain evidence="2 3">DSM 103426</strain>
    </source>
</reference>
<protein>
    <submittedName>
        <fullName evidence="2">Uncharacterized protein</fullName>
    </submittedName>
</protein>
<comment type="caution">
    <text evidence="2">The sequence shown here is derived from an EMBL/GenBank/DDBJ whole genome shotgun (WGS) entry which is preliminary data.</text>
</comment>
<name>A0A4R3J3M5_9FIRM</name>
<dbReference type="AlphaFoldDB" id="A0A4R3J3M5"/>
<keyword evidence="4" id="KW-1185">Reference proteome</keyword>
<proteinExistence type="predicted"/>
<dbReference type="EMBL" id="SLZV01000051">
    <property type="protein sequence ID" value="TCS59785.1"/>
    <property type="molecule type" value="Genomic_DNA"/>
</dbReference>
<evidence type="ECO:0000313" key="1">
    <source>
        <dbReference type="EMBL" id="GBU06104.1"/>
    </source>
</evidence>
<reference evidence="1 4" key="1">
    <citation type="journal article" date="2018" name="Int. J. Syst. Evol. Microbiol.">
        <title>Draft Genome Sequence of Faecalimonas umbilicata JCM 30896T, an Acetate-Producing Bacterium Isolated from Human Feces.</title>
        <authorList>
            <person name="Sakamoto M."/>
            <person name="Ikeyama N."/>
            <person name="Yuki M."/>
            <person name="Ohkuma M."/>
        </authorList>
    </citation>
    <scope>NUCLEOTIDE SEQUENCE [LARGE SCALE GENOMIC DNA]</scope>
    <source>
        <strain evidence="1 4">EGH7</strain>
    </source>
</reference>
<dbReference type="EMBL" id="BHEO01000008">
    <property type="protein sequence ID" value="GBU06104.1"/>
    <property type="molecule type" value="Genomic_DNA"/>
</dbReference>
<organism evidence="2 3">
    <name type="scientific">Faecalimonas umbilicata</name>
    <dbReference type="NCBI Taxonomy" id="1912855"/>
    <lineage>
        <taxon>Bacteria</taxon>
        <taxon>Bacillati</taxon>
        <taxon>Bacillota</taxon>
        <taxon>Clostridia</taxon>
        <taxon>Lachnospirales</taxon>
        <taxon>Lachnospiraceae</taxon>
        <taxon>Faecalimonas</taxon>
    </lineage>
</organism>